<gene>
    <name evidence="3" type="ORF">FGU71_06715</name>
</gene>
<dbReference type="Pfam" id="PF02517">
    <property type="entry name" value="Rce1-like"/>
    <property type="match status" value="1"/>
</dbReference>
<evidence type="ECO:0000256" key="1">
    <source>
        <dbReference type="SAM" id="Phobius"/>
    </source>
</evidence>
<dbReference type="InterPro" id="IPR003675">
    <property type="entry name" value="Rce1/LyrA-like_dom"/>
</dbReference>
<organism evidence="3 4">
    <name type="scientific">Erythrobacter insulae</name>
    <dbReference type="NCBI Taxonomy" id="2584124"/>
    <lineage>
        <taxon>Bacteria</taxon>
        <taxon>Pseudomonadati</taxon>
        <taxon>Pseudomonadota</taxon>
        <taxon>Alphaproteobacteria</taxon>
        <taxon>Sphingomonadales</taxon>
        <taxon>Erythrobacteraceae</taxon>
        <taxon>Erythrobacter/Porphyrobacter group</taxon>
        <taxon>Erythrobacter</taxon>
    </lineage>
</organism>
<evidence type="ECO:0000313" key="3">
    <source>
        <dbReference type="EMBL" id="TRD11584.1"/>
    </source>
</evidence>
<feature type="domain" description="CAAX prenyl protease 2/Lysostaphin resistance protein A-like" evidence="2">
    <location>
        <begin position="100"/>
        <end position="251"/>
    </location>
</feature>
<keyword evidence="3" id="KW-0378">Hydrolase</keyword>
<dbReference type="AlphaFoldDB" id="A0A547PC17"/>
<accession>A0A547PC17</accession>
<keyword evidence="4" id="KW-1185">Reference proteome</keyword>
<feature type="transmembrane region" description="Helical" evidence="1">
    <location>
        <begin position="240"/>
        <end position="262"/>
    </location>
</feature>
<dbReference type="GO" id="GO:0008237">
    <property type="term" value="F:metallopeptidase activity"/>
    <property type="evidence" value="ECO:0007669"/>
    <property type="project" value="UniProtKB-KW"/>
</dbReference>
<feature type="transmembrane region" description="Helical" evidence="1">
    <location>
        <begin position="129"/>
        <end position="147"/>
    </location>
</feature>
<dbReference type="GO" id="GO:0006508">
    <property type="term" value="P:proteolysis"/>
    <property type="evidence" value="ECO:0007669"/>
    <property type="project" value="UniProtKB-KW"/>
</dbReference>
<keyword evidence="1" id="KW-1133">Transmembrane helix</keyword>
<feature type="transmembrane region" description="Helical" evidence="1">
    <location>
        <begin position="188"/>
        <end position="206"/>
    </location>
</feature>
<protein>
    <submittedName>
        <fullName evidence="3">CPBP family intramembrane metalloprotease</fullName>
    </submittedName>
</protein>
<dbReference type="RefSeq" id="WP_142787858.1">
    <property type="nucleotide sequence ID" value="NZ_VHJK01000001.1"/>
</dbReference>
<dbReference type="Proteomes" id="UP000316343">
    <property type="component" value="Unassembled WGS sequence"/>
</dbReference>
<name>A0A547PC17_9SPHN</name>
<keyword evidence="1" id="KW-0472">Membrane</keyword>
<sequence length="267" mass="27978">MTGEITSPTSGSASGSGVNAPIAQLSTVTLRAEWRAFAEFLKRPVLPEARAPMRAGGVAVARLLGLDLIFLFVFLGGLLTLVAVGVELPENLNATLELNLSTVFLIVIGAPLIEELVFRSWLSGRPRYLIVIPIMLIAGVIAAFLGVSRTGEAAEIGVGLAILGGLAVSLIAMIAVWKSGPAAWFKTIFPGAFWLSSAAFALVHFANYTEGSFFVLLPLVLPQFVLGSIAAYLRVHYGLWTAIAIHALHNGIAIGLASLAMASEAGA</sequence>
<keyword evidence="1" id="KW-0812">Transmembrane</keyword>
<keyword evidence="3" id="KW-0482">Metalloprotease</keyword>
<reference evidence="3 4" key="1">
    <citation type="submission" date="2019-06" db="EMBL/GenBank/DDBJ databases">
        <title>Erythrobacter insulae sp. nov., isolated from a tidal flat.</title>
        <authorList>
            <person name="Yoon J.-H."/>
        </authorList>
    </citation>
    <scope>NUCLEOTIDE SEQUENCE [LARGE SCALE GENOMIC DNA]</scope>
    <source>
        <strain evidence="3 4">JBTF-M21</strain>
    </source>
</reference>
<proteinExistence type="predicted"/>
<feature type="transmembrane region" description="Helical" evidence="1">
    <location>
        <begin position="153"/>
        <end position="176"/>
    </location>
</feature>
<evidence type="ECO:0000313" key="4">
    <source>
        <dbReference type="Proteomes" id="UP000316343"/>
    </source>
</evidence>
<evidence type="ECO:0000259" key="2">
    <source>
        <dbReference type="Pfam" id="PF02517"/>
    </source>
</evidence>
<feature type="transmembrane region" description="Helical" evidence="1">
    <location>
        <begin position="212"/>
        <end position="233"/>
    </location>
</feature>
<keyword evidence="3" id="KW-0645">Protease</keyword>
<dbReference type="GO" id="GO:0004175">
    <property type="term" value="F:endopeptidase activity"/>
    <property type="evidence" value="ECO:0007669"/>
    <property type="project" value="UniProtKB-ARBA"/>
</dbReference>
<feature type="transmembrane region" description="Helical" evidence="1">
    <location>
        <begin position="63"/>
        <end position="86"/>
    </location>
</feature>
<dbReference type="GO" id="GO:0080120">
    <property type="term" value="P:CAAX-box protein maturation"/>
    <property type="evidence" value="ECO:0007669"/>
    <property type="project" value="UniProtKB-ARBA"/>
</dbReference>
<comment type="caution">
    <text evidence="3">The sequence shown here is derived from an EMBL/GenBank/DDBJ whole genome shotgun (WGS) entry which is preliminary data.</text>
</comment>
<dbReference type="EMBL" id="VHJK01000001">
    <property type="protein sequence ID" value="TRD11584.1"/>
    <property type="molecule type" value="Genomic_DNA"/>
</dbReference>
<feature type="transmembrane region" description="Helical" evidence="1">
    <location>
        <begin position="98"/>
        <end position="117"/>
    </location>
</feature>
<dbReference type="OrthoDB" id="7427644at2"/>